<dbReference type="InterPro" id="IPR004919">
    <property type="entry name" value="GmrSD_N"/>
</dbReference>
<feature type="domain" description="GmrSD restriction endonucleases N-terminal" evidence="1">
    <location>
        <begin position="22"/>
        <end position="169"/>
    </location>
</feature>
<reference evidence="2 3" key="1">
    <citation type="submission" date="2017-06" db="EMBL/GenBank/DDBJ databases">
        <authorList>
            <person name="Kim H.J."/>
            <person name="Triplett B.A."/>
        </authorList>
    </citation>
    <scope>NUCLEOTIDE SEQUENCE [LARGE SCALE GENOMIC DNA]</scope>
    <source>
        <strain evidence="2 3">DSM 25597</strain>
    </source>
</reference>
<dbReference type="Proteomes" id="UP000198379">
    <property type="component" value="Unassembled WGS sequence"/>
</dbReference>
<keyword evidence="3" id="KW-1185">Reference proteome</keyword>
<accession>A0A239AWE0</accession>
<organism evidence="2 3">
    <name type="scientific">Dokdonia pacifica</name>
    <dbReference type="NCBI Taxonomy" id="1627892"/>
    <lineage>
        <taxon>Bacteria</taxon>
        <taxon>Pseudomonadati</taxon>
        <taxon>Bacteroidota</taxon>
        <taxon>Flavobacteriia</taxon>
        <taxon>Flavobacteriales</taxon>
        <taxon>Flavobacteriaceae</taxon>
        <taxon>Dokdonia</taxon>
    </lineage>
</organism>
<dbReference type="PANTHER" id="PTHR39639">
    <property type="entry name" value="CHROMOSOME 16, WHOLE GENOME SHOTGUN SEQUENCE"/>
    <property type="match status" value="1"/>
</dbReference>
<dbReference type="Pfam" id="PF03235">
    <property type="entry name" value="GmrSD_N"/>
    <property type="match status" value="1"/>
</dbReference>
<protein>
    <recommendedName>
        <fullName evidence="1">GmrSD restriction endonucleases N-terminal domain-containing protein</fullName>
    </recommendedName>
</protein>
<evidence type="ECO:0000313" key="3">
    <source>
        <dbReference type="Proteomes" id="UP000198379"/>
    </source>
</evidence>
<dbReference type="EMBL" id="FZNY01000005">
    <property type="protein sequence ID" value="SNR99829.1"/>
    <property type="molecule type" value="Genomic_DNA"/>
</dbReference>
<dbReference type="OrthoDB" id="9764212at2"/>
<evidence type="ECO:0000259" key="1">
    <source>
        <dbReference type="Pfam" id="PF03235"/>
    </source>
</evidence>
<dbReference type="PANTHER" id="PTHR39639:SF1">
    <property type="entry name" value="DUF262 DOMAIN-CONTAINING PROTEIN"/>
    <property type="match status" value="1"/>
</dbReference>
<proteinExistence type="predicted"/>
<name>A0A239AWE0_9FLAO</name>
<dbReference type="RefSeq" id="WP_089372430.1">
    <property type="nucleotide sequence ID" value="NZ_BMEP01000006.1"/>
</dbReference>
<dbReference type="AlphaFoldDB" id="A0A239AWE0"/>
<sequence>MASITDYIYIERKDVKWLTDQIKNELLHVDNTFQRQYIWTVKNQIRLIETILLGYAIPEIYLWERDTESESGNTNFSVIDGQQRLGSIFNFINGDFKLNGTYLDFRDAGYTGKTFTELTESERNQIWKYPISVRFIKDNVSREDIVNMFLRLNSTTTTLNPQELRNAEYSGLFLRLANELTENPIWLESSLFTGLDYRRMKDIEFISSLLIFIRLGIEEETTQKSINKVYDTFNEEYPDYEEDKNLFENLLSIVKKFLDASDSNKKLISRKVHFYTLFTVAYYLFQKYGDAQQKHIDNFNAFVEDYGDTENRVGLIEEYFQLGQEGTQRKSNRMRRFEILKEILEK</sequence>
<gene>
    <name evidence="2" type="ORF">SAMN06265376_105174</name>
</gene>
<evidence type="ECO:0000313" key="2">
    <source>
        <dbReference type="EMBL" id="SNR99829.1"/>
    </source>
</evidence>